<feature type="domain" description="Rhodopsin" evidence="7">
    <location>
        <begin position="1"/>
        <end position="89"/>
    </location>
</feature>
<keyword evidence="3 6" id="KW-1133">Transmembrane helix</keyword>
<name>A0A0X9EYY5_9PEZI</name>
<keyword evidence="2 6" id="KW-0812">Transmembrane</keyword>
<feature type="transmembrane region" description="Helical" evidence="6">
    <location>
        <begin position="67"/>
        <end position="85"/>
    </location>
</feature>
<dbReference type="EMBL" id="KP644171">
    <property type="protein sequence ID" value="ALM31970.1"/>
    <property type="molecule type" value="mRNA"/>
</dbReference>
<evidence type="ECO:0000256" key="4">
    <source>
        <dbReference type="ARBA" id="ARBA00023136"/>
    </source>
</evidence>
<organism evidence="8">
    <name type="scientific">Daldinia eschscholzii IFB-TL01</name>
    <dbReference type="NCBI Taxonomy" id="1169046"/>
    <lineage>
        <taxon>Eukaryota</taxon>
        <taxon>Fungi</taxon>
        <taxon>Dikarya</taxon>
        <taxon>Ascomycota</taxon>
        <taxon>Pezizomycotina</taxon>
        <taxon>Sordariomycetes</taxon>
        <taxon>Xylariomycetidae</taxon>
        <taxon>Xylariales</taxon>
        <taxon>Hypoxylaceae</taxon>
        <taxon>Daldinia</taxon>
    </lineage>
</organism>
<accession>A0A0X9EYY5</accession>
<proteinExistence type="evidence at transcript level"/>
<evidence type="ECO:0000259" key="7">
    <source>
        <dbReference type="Pfam" id="PF20684"/>
    </source>
</evidence>
<evidence type="ECO:0000256" key="1">
    <source>
        <dbReference type="ARBA" id="ARBA00004141"/>
    </source>
</evidence>
<evidence type="ECO:0000313" key="8">
    <source>
        <dbReference type="EMBL" id="ALM31970.1"/>
    </source>
</evidence>
<dbReference type="PANTHER" id="PTHR33048:SF15">
    <property type="entry name" value="INTEGRAL MEMBRANE PROTEIN"/>
    <property type="match status" value="1"/>
</dbReference>
<dbReference type="InterPro" id="IPR052337">
    <property type="entry name" value="SAT4-like"/>
</dbReference>
<dbReference type="InterPro" id="IPR049326">
    <property type="entry name" value="Rhodopsin_dom_fungi"/>
</dbReference>
<feature type="transmembrane region" description="Helical" evidence="6">
    <location>
        <begin position="27"/>
        <end position="47"/>
    </location>
</feature>
<dbReference type="PANTHER" id="PTHR33048">
    <property type="entry name" value="PTH11-LIKE INTEGRAL MEMBRANE PROTEIN (AFU_ORTHOLOGUE AFUA_5G11245)"/>
    <property type="match status" value="1"/>
</dbReference>
<dbReference type="GO" id="GO:0016020">
    <property type="term" value="C:membrane"/>
    <property type="evidence" value="ECO:0007669"/>
    <property type="project" value="UniProtKB-SubCell"/>
</dbReference>
<dbReference type="AlphaFoldDB" id="A0A0X9EYY5"/>
<evidence type="ECO:0000256" key="2">
    <source>
        <dbReference type="ARBA" id="ARBA00022692"/>
    </source>
</evidence>
<comment type="subcellular location">
    <subcellularLocation>
        <location evidence="1">Membrane</location>
        <topology evidence="1">Multi-pass membrane protein</topology>
    </subcellularLocation>
</comment>
<sequence>MTIATDVACAVLPAVMLWNTQLKLKKLLVTLTLLFGLIASICTVIRALSIQQYTEDGGLFSSLNTMLLSNVETAIGLIIGSSPVLQKIILNCPRKREPIISCKPPCSTPFDGVPVKSRNDWEGLSNPFNKGSNVTTISASRRSRDWDRMKGGLDLHFIRADYTFEVRRSEPSTELVETASVK</sequence>
<dbReference type="Pfam" id="PF20684">
    <property type="entry name" value="Fung_rhodopsin"/>
    <property type="match status" value="1"/>
</dbReference>
<protein>
    <submittedName>
        <fullName evidence="8">Decarboxylase_GME3156</fullName>
    </submittedName>
</protein>
<keyword evidence="4 6" id="KW-0472">Membrane</keyword>
<evidence type="ECO:0000256" key="6">
    <source>
        <dbReference type="SAM" id="Phobius"/>
    </source>
</evidence>
<comment type="similarity">
    <text evidence="5">Belongs to the SAT4 family.</text>
</comment>
<reference evidence="8" key="1">
    <citation type="submission" date="2015-01" db="EMBL/GenBank/DDBJ databases">
        <title>Decarboxylase from Daldinia eschscholzii IFB-TL01.</title>
        <authorList>
            <person name="Wang G."/>
            <person name="Tan R.X."/>
        </authorList>
    </citation>
    <scope>NUCLEOTIDE SEQUENCE</scope>
    <source>
        <strain evidence="8">IFB-TL01</strain>
    </source>
</reference>
<evidence type="ECO:0000256" key="5">
    <source>
        <dbReference type="ARBA" id="ARBA00038359"/>
    </source>
</evidence>
<evidence type="ECO:0000256" key="3">
    <source>
        <dbReference type="ARBA" id="ARBA00022989"/>
    </source>
</evidence>